<dbReference type="RefSeq" id="WP_369332255.1">
    <property type="nucleotide sequence ID" value="NZ_JAULBC010000011.1"/>
</dbReference>
<dbReference type="InterPro" id="IPR012133">
    <property type="entry name" value="Alpha-hydoxy_acid_DH_FMN"/>
</dbReference>
<evidence type="ECO:0000313" key="6">
    <source>
        <dbReference type="Proteomes" id="UP001560573"/>
    </source>
</evidence>
<evidence type="ECO:0000256" key="2">
    <source>
        <dbReference type="ARBA" id="ARBA00023002"/>
    </source>
</evidence>
<dbReference type="SUPFAM" id="SSF51395">
    <property type="entry name" value="FMN-linked oxidoreductases"/>
    <property type="match status" value="1"/>
</dbReference>
<evidence type="ECO:0000256" key="1">
    <source>
        <dbReference type="ARBA" id="ARBA00001917"/>
    </source>
</evidence>
<reference evidence="5 6" key="1">
    <citation type="submission" date="2023-07" db="EMBL/GenBank/DDBJ databases">
        <authorList>
            <person name="Lian W.-H."/>
        </authorList>
    </citation>
    <scope>NUCLEOTIDE SEQUENCE [LARGE SCALE GENOMIC DNA]</scope>
    <source>
        <strain evidence="5 6">SYSU DXS3180</strain>
    </source>
</reference>
<dbReference type="Proteomes" id="UP001560573">
    <property type="component" value="Unassembled WGS sequence"/>
</dbReference>
<name>A0ABV3ZNV7_9BACT</name>
<dbReference type="InterPro" id="IPR037350">
    <property type="entry name" value="LMO_FMN"/>
</dbReference>
<dbReference type="PIRSF" id="PIRSF000138">
    <property type="entry name" value="Al-hdrx_acd_dh"/>
    <property type="match status" value="1"/>
</dbReference>
<dbReference type="PROSITE" id="PS00557">
    <property type="entry name" value="FMN_HYDROXY_ACID_DH_1"/>
    <property type="match status" value="1"/>
</dbReference>
<organism evidence="5 6">
    <name type="scientific">Danxiaibacter flavus</name>
    <dbReference type="NCBI Taxonomy" id="3049108"/>
    <lineage>
        <taxon>Bacteria</taxon>
        <taxon>Pseudomonadati</taxon>
        <taxon>Bacteroidota</taxon>
        <taxon>Chitinophagia</taxon>
        <taxon>Chitinophagales</taxon>
        <taxon>Chitinophagaceae</taxon>
        <taxon>Danxiaibacter</taxon>
    </lineage>
</organism>
<dbReference type="EMBL" id="JAULBC010000011">
    <property type="protein sequence ID" value="MEX6690839.1"/>
    <property type="molecule type" value="Genomic_DNA"/>
</dbReference>
<dbReference type="InterPro" id="IPR013785">
    <property type="entry name" value="Aldolase_TIM"/>
</dbReference>
<dbReference type="PANTHER" id="PTHR10578:SF143">
    <property type="entry name" value="FMN-DEPENDENT ALPHA-HYDROXY ACID DEHYDROGENASE PB1A11.03"/>
    <property type="match status" value="1"/>
</dbReference>
<dbReference type="PROSITE" id="PS51349">
    <property type="entry name" value="FMN_HYDROXY_ACID_DH_2"/>
    <property type="match status" value="1"/>
</dbReference>
<protein>
    <submittedName>
        <fullName evidence="5">Lactate 2-monooxygenase</fullName>
    </submittedName>
</protein>
<dbReference type="Pfam" id="PF01070">
    <property type="entry name" value="FMN_dh"/>
    <property type="match status" value="1"/>
</dbReference>
<comment type="similarity">
    <text evidence="3">Belongs to the FMN-dependent alpha-hydroxy acid dehydrogenase family.</text>
</comment>
<comment type="cofactor">
    <cofactor evidence="1">
        <name>FMN</name>
        <dbReference type="ChEBI" id="CHEBI:58210"/>
    </cofactor>
</comment>
<gene>
    <name evidence="5" type="ORF">QTN47_25245</name>
</gene>
<dbReference type="InterPro" id="IPR037396">
    <property type="entry name" value="FMN_HAD"/>
</dbReference>
<sequence length="394" mass="42635">MNSTTATQLSHGMQYQLQIYFAGMQQIKPQLPVAYEALEQKARGVMKPEAFAYIAGGAGAETTMQNNIAAFNKWQIIPRMLGDVTGRSMDVELFGTKLPSPVLLGPVGVLSIAHPEAEIAVARAARTLHVPQVVSTVSSKTIEEIAEAHGDHPHWFQLYWGSDNDFTRSVINRAEKAGYGAIVVTLDTRIFAWRERDIQNAYLPFLFGEGLGNYFSDPVFLKAVGDPAKDKMKTMMHFAHCFSNAGSTWEDLAVIRDSTRLPIILKGIQHPDDAKKAIDHGADGIIVSNHGGRQLDGAVASLDTLDSIATAVGDKTTILFDSGIRRGADVFKAMALGAKAVLIARPYAYGLALAGEQGVKEVVGNLLADTDLTLGLAGCNSWAEVTKERLIRVN</sequence>
<keyword evidence="2" id="KW-0560">Oxidoreductase</keyword>
<accession>A0ABV3ZNV7</accession>
<dbReference type="InterPro" id="IPR000262">
    <property type="entry name" value="FMN-dep_DH"/>
</dbReference>
<evidence type="ECO:0000259" key="4">
    <source>
        <dbReference type="PROSITE" id="PS51349"/>
    </source>
</evidence>
<dbReference type="CDD" id="cd03332">
    <property type="entry name" value="LMO_FMN"/>
    <property type="match status" value="1"/>
</dbReference>
<dbReference type="InterPro" id="IPR008259">
    <property type="entry name" value="FMN_hydac_DH_AS"/>
</dbReference>
<evidence type="ECO:0000313" key="5">
    <source>
        <dbReference type="EMBL" id="MEX6690839.1"/>
    </source>
</evidence>
<proteinExistence type="inferred from homology"/>
<keyword evidence="6" id="KW-1185">Reference proteome</keyword>
<dbReference type="PANTHER" id="PTHR10578">
    <property type="entry name" value="S -2-HYDROXY-ACID OXIDASE-RELATED"/>
    <property type="match status" value="1"/>
</dbReference>
<dbReference type="Gene3D" id="3.20.20.70">
    <property type="entry name" value="Aldolase class I"/>
    <property type="match status" value="1"/>
</dbReference>
<evidence type="ECO:0000256" key="3">
    <source>
        <dbReference type="ARBA" id="ARBA00024042"/>
    </source>
</evidence>
<feature type="domain" description="FMN hydroxy acid dehydrogenase" evidence="4">
    <location>
        <begin position="27"/>
        <end position="394"/>
    </location>
</feature>
<comment type="caution">
    <text evidence="5">The sequence shown here is derived from an EMBL/GenBank/DDBJ whole genome shotgun (WGS) entry which is preliminary data.</text>
</comment>